<accession>A0A2K1KCW6</accession>
<gene>
    <name evidence="1" type="ORF">PHYPA_010811</name>
</gene>
<dbReference type="InParanoid" id="A0A2K1KCW6"/>
<name>A0A2K1KCW6_PHYPA</name>
<dbReference type="EnsemblPlants" id="Pp3c7_24520V3.1">
    <property type="protein sequence ID" value="Pp3c7_24520V3.1"/>
    <property type="gene ID" value="Pp3c7_24520"/>
</dbReference>
<reference evidence="1 3" key="2">
    <citation type="journal article" date="2018" name="Plant J.">
        <title>The Physcomitrella patens chromosome-scale assembly reveals moss genome structure and evolution.</title>
        <authorList>
            <person name="Lang D."/>
            <person name="Ullrich K.K."/>
            <person name="Murat F."/>
            <person name="Fuchs J."/>
            <person name="Jenkins J."/>
            <person name="Haas F.B."/>
            <person name="Piednoel M."/>
            <person name="Gundlach H."/>
            <person name="Van Bel M."/>
            <person name="Meyberg R."/>
            <person name="Vives C."/>
            <person name="Morata J."/>
            <person name="Symeonidi A."/>
            <person name="Hiss M."/>
            <person name="Muchero W."/>
            <person name="Kamisugi Y."/>
            <person name="Saleh O."/>
            <person name="Blanc G."/>
            <person name="Decker E.L."/>
            <person name="van Gessel N."/>
            <person name="Grimwood J."/>
            <person name="Hayes R.D."/>
            <person name="Graham S.W."/>
            <person name="Gunter L.E."/>
            <person name="McDaniel S.F."/>
            <person name="Hoernstein S.N.W."/>
            <person name="Larsson A."/>
            <person name="Li F.W."/>
            <person name="Perroud P.F."/>
            <person name="Phillips J."/>
            <person name="Ranjan P."/>
            <person name="Rokshar D.S."/>
            <person name="Rothfels C.J."/>
            <person name="Schneider L."/>
            <person name="Shu S."/>
            <person name="Stevenson D.W."/>
            <person name="Thummler F."/>
            <person name="Tillich M."/>
            <person name="Villarreal Aguilar J.C."/>
            <person name="Widiez T."/>
            <person name="Wong G.K."/>
            <person name="Wymore A."/>
            <person name="Zhang Y."/>
            <person name="Zimmer A.D."/>
            <person name="Quatrano R.S."/>
            <person name="Mayer K.F.X."/>
            <person name="Goodstein D."/>
            <person name="Casacuberta J.M."/>
            <person name="Vandepoele K."/>
            <person name="Reski R."/>
            <person name="Cuming A.C."/>
            <person name="Tuskan G.A."/>
            <person name="Maumus F."/>
            <person name="Salse J."/>
            <person name="Schmutz J."/>
            <person name="Rensing S.A."/>
        </authorList>
    </citation>
    <scope>NUCLEOTIDE SEQUENCE [LARGE SCALE GENOMIC DNA]</scope>
    <source>
        <strain evidence="2 3">cv. Gransden 2004</strain>
    </source>
</reference>
<evidence type="ECO:0000313" key="3">
    <source>
        <dbReference type="Proteomes" id="UP000006727"/>
    </source>
</evidence>
<sequence>MTEWILDGSSYMKAAAKSRKSFWTSQSATARYI</sequence>
<reference evidence="1 3" key="1">
    <citation type="journal article" date="2008" name="Science">
        <title>The Physcomitrella genome reveals evolutionary insights into the conquest of land by plants.</title>
        <authorList>
            <person name="Rensing S."/>
            <person name="Lang D."/>
            <person name="Zimmer A."/>
            <person name="Terry A."/>
            <person name="Salamov A."/>
            <person name="Shapiro H."/>
            <person name="Nishiyama T."/>
            <person name="Perroud P.-F."/>
            <person name="Lindquist E."/>
            <person name="Kamisugi Y."/>
            <person name="Tanahashi T."/>
            <person name="Sakakibara K."/>
            <person name="Fujita T."/>
            <person name="Oishi K."/>
            <person name="Shin-I T."/>
            <person name="Kuroki Y."/>
            <person name="Toyoda A."/>
            <person name="Suzuki Y."/>
            <person name="Hashimoto A."/>
            <person name="Yamaguchi K."/>
            <person name="Sugano A."/>
            <person name="Kohara Y."/>
            <person name="Fujiyama A."/>
            <person name="Anterola A."/>
            <person name="Aoki S."/>
            <person name="Ashton N."/>
            <person name="Barbazuk W.B."/>
            <person name="Barker E."/>
            <person name="Bennetzen J."/>
            <person name="Bezanilla M."/>
            <person name="Blankenship R."/>
            <person name="Cho S.H."/>
            <person name="Dutcher S."/>
            <person name="Estelle M."/>
            <person name="Fawcett J.A."/>
            <person name="Gundlach H."/>
            <person name="Hanada K."/>
            <person name="Heyl A."/>
            <person name="Hicks K.A."/>
            <person name="Hugh J."/>
            <person name="Lohr M."/>
            <person name="Mayer K."/>
            <person name="Melkozernov A."/>
            <person name="Murata T."/>
            <person name="Nelson D."/>
            <person name="Pils B."/>
            <person name="Prigge M."/>
            <person name="Reiss B."/>
            <person name="Renner T."/>
            <person name="Rombauts S."/>
            <person name="Rushton P."/>
            <person name="Sanderfoot A."/>
            <person name="Schween G."/>
            <person name="Shiu S.-H."/>
            <person name="Stueber K."/>
            <person name="Theodoulou F.L."/>
            <person name="Tu H."/>
            <person name="Van de Peer Y."/>
            <person name="Verrier P.J."/>
            <person name="Waters E."/>
            <person name="Wood A."/>
            <person name="Yang L."/>
            <person name="Cove D."/>
            <person name="Cuming A."/>
            <person name="Hasebe M."/>
            <person name="Lucas S."/>
            <person name="Mishler D.B."/>
            <person name="Reski R."/>
            <person name="Grigoriev I."/>
            <person name="Quatrano R.S."/>
            <person name="Boore J.L."/>
        </authorList>
    </citation>
    <scope>NUCLEOTIDE SEQUENCE [LARGE SCALE GENOMIC DNA]</scope>
    <source>
        <strain evidence="2 3">cv. Gransden 2004</strain>
    </source>
</reference>
<dbReference type="Gramene" id="Pp3c7_24520V3.1">
    <property type="protein sequence ID" value="Pp3c7_24520V3.1"/>
    <property type="gene ID" value="Pp3c7_24520"/>
</dbReference>
<protein>
    <submittedName>
        <fullName evidence="1 2">Uncharacterized protein</fullName>
    </submittedName>
</protein>
<dbReference type="AlphaFoldDB" id="A0A2K1KCW6"/>
<proteinExistence type="predicted"/>
<reference evidence="2" key="3">
    <citation type="submission" date="2020-12" db="UniProtKB">
        <authorList>
            <consortium name="EnsemblPlants"/>
        </authorList>
    </citation>
    <scope>IDENTIFICATION</scope>
</reference>
<dbReference type="Proteomes" id="UP000006727">
    <property type="component" value="Chromosome 7"/>
</dbReference>
<dbReference type="EMBL" id="ABEU02000007">
    <property type="protein sequence ID" value="PNR51624.1"/>
    <property type="molecule type" value="Genomic_DNA"/>
</dbReference>
<organism evidence="1">
    <name type="scientific">Physcomitrium patens</name>
    <name type="common">Spreading-leaved earth moss</name>
    <name type="synonym">Physcomitrella patens</name>
    <dbReference type="NCBI Taxonomy" id="3218"/>
    <lineage>
        <taxon>Eukaryota</taxon>
        <taxon>Viridiplantae</taxon>
        <taxon>Streptophyta</taxon>
        <taxon>Embryophyta</taxon>
        <taxon>Bryophyta</taxon>
        <taxon>Bryophytina</taxon>
        <taxon>Bryopsida</taxon>
        <taxon>Funariidae</taxon>
        <taxon>Funariales</taxon>
        <taxon>Funariaceae</taxon>
        <taxon>Physcomitrium</taxon>
    </lineage>
</organism>
<keyword evidence="3" id="KW-1185">Reference proteome</keyword>
<evidence type="ECO:0000313" key="1">
    <source>
        <dbReference type="EMBL" id="PNR51624.1"/>
    </source>
</evidence>
<evidence type="ECO:0000313" key="2">
    <source>
        <dbReference type="EnsemblPlants" id="Pp3c7_24520V3.1"/>
    </source>
</evidence>